<sequence length="386" mass="40177">MLETLKRLIPPIGPVSPSEQVRAACGALLGIFLTGFITRLALGSGSAVPLLIAPMGASAVLLFAVPSSPLAQPWSILGGNLVASTVGVTATMWIPDPFLAGGVGVGGAIALMLALRCVHPPSGAVALTAVVGGPAVTKLGYAFVLWPVMVNSLVILSVAIAYNNLTRRRYPHLAPLKTPAPAAQEARAATFAHQDIIAALREADELIDVDPSDLEDILHRAQLRAFDRRSDGLTCGDIMTRHVLAVSPATPILEAMELLRSGRTKVLPVTSDKAEVIGVLTQTDLLDKVDWDHKGPRLGFGRRVSAALRAGRAPDGTVEEIMSTPVTAVTAEMRVAALVPLMSQSGMHHIPVVDAKGQLAGVVSQGDLIAALIQGRGEAPPAQVAS</sequence>
<dbReference type="STRING" id="438753.AZC_0146"/>
<evidence type="ECO:0000313" key="5">
    <source>
        <dbReference type="Proteomes" id="UP000000270"/>
    </source>
</evidence>
<dbReference type="EMBL" id="AP009384">
    <property type="protein sequence ID" value="BAF86144.1"/>
    <property type="molecule type" value="Genomic_DNA"/>
</dbReference>
<protein>
    <submittedName>
        <fullName evidence="4">Putative membrane protein</fullName>
    </submittedName>
</protein>
<evidence type="ECO:0000256" key="1">
    <source>
        <dbReference type="PROSITE-ProRule" id="PRU00703"/>
    </source>
</evidence>
<dbReference type="eggNOG" id="COG3448">
    <property type="taxonomic scope" value="Bacteria"/>
</dbReference>
<dbReference type="Gene3D" id="3.10.580.10">
    <property type="entry name" value="CBS-domain"/>
    <property type="match status" value="1"/>
</dbReference>
<dbReference type="InterPro" id="IPR000644">
    <property type="entry name" value="CBS_dom"/>
</dbReference>
<feature type="domain" description="CBS" evidence="3">
    <location>
        <begin position="322"/>
        <end position="378"/>
    </location>
</feature>
<dbReference type="PROSITE" id="PS51371">
    <property type="entry name" value="CBS"/>
    <property type="match status" value="2"/>
</dbReference>
<feature type="transmembrane region" description="Helical" evidence="2">
    <location>
        <begin position="139"/>
        <end position="162"/>
    </location>
</feature>
<dbReference type="InterPro" id="IPR058581">
    <property type="entry name" value="TM_HPP"/>
</dbReference>
<dbReference type="InterPro" id="IPR007065">
    <property type="entry name" value="HPP"/>
</dbReference>
<dbReference type="KEGG" id="azc:AZC_0146"/>
<keyword evidence="5" id="KW-1185">Reference proteome</keyword>
<dbReference type="Pfam" id="PF00571">
    <property type="entry name" value="CBS"/>
    <property type="match status" value="2"/>
</dbReference>
<dbReference type="SMART" id="SM00116">
    <property type="entry name" value="CBS"/>
    <property type="match status" value="2"/>
</dbReference>
<accession>A8IGX2</accession>
<feature type="transmembrane region" description="Helical" evidence="2">
    <location>
        <begin position="77"/>
        <end position="94"/>
    </location>
</feature>
<proteinExistence type="predicted"/>
<dbReference type="SUPFAM" id="SSF54631">
    <property type="entry name" value="CBS-domain pair"/>
    <property type="match status" value="1"/>
</dbReference>
<feature type="transmembrane region" description="Helical" evidence="2">
    <location>
        <begin position="100"/>
        <end position="118"/>
    </location>
</feature>
<reference evidence="4 5" key="3">
    <citation type="journal article" date="2008" name="BMC Genomics">
        <title>The genome of the versatile nitrogen fixer Azorhizobium caulinodans ORS571.</title>
        <authorList>
            <person name="Lee KB."/>
            <person name="Backer P.D."/>
            <person name="Aono T."/>
            <person name="Liu CT."/>
            <person name="Suzuki S."/>
            <person name="Suzuki T."/>
            <person name="Kaneko T."/>
            <person name="Yamada M."/>
            <person name="Tabata S."/>
            <person name="Kupfer D.M."/>
            <person name="Najar F.Z."/>
            <person name="Wiley G.B."/>
            <person name="Roe B."/>
            <person name="Binnewies T.T."/>
            <person name="Ussery D.W."/>
            <person name="D'Haeze W."/>
            <person name="Herder J.D."/>
            <person name="Gevers D."/>
            <person name="Vereecke D."/>
            <person name="Holsters M."/>
            <person name="Oyaizu H."/>
        </authorList>
    </citation>
    <scope>NUCLEOTIDE SEQUENCE [LARGE SCALE GENOMIC DNA]</scope>
    <source>
        <strain evidence="5">ATCC 43989 / DSM 5975 / JCM 20966 / LMG 6465 / NBRC 14845 / NCIMB 13405 / ORS 571</strain>
    </source>
</reference>
<reference evidence="5" key="2">
    <citation type="submission" date="2007-04" db="EMBL/GenBank/DDBJ databases">
        <title>Complete genome sequence of the nitrogen-fixing bacterium Azorhizobium caulinodans ORS571.</title>
        <authorList>
            <person name="Lee K.B."/>
            <person name="Backer P.D."/>
            <person name="Aono T."/>
            <person name="Liu C.T."/>
            <person name="Suzuki S."/>
            <person name="Suzuki T."/>
            <person name="Kaneko T."/>
            <person name="Yamada M."/>
            <person name="Tabata S."/>
            <person name="Kupfer D.M."/>
            <person name="Najar F.Z."/>
            <person name="Wiley G.B."/>
            <person name="Roe B."/>
            <person name="Binnewies T."/>
            <person name="Ussery D."/>
            <person name="Vereecke D."/>
            <person name="Gevers D."/>
            <person name="Holsters M."/>
            <person name="Oyaizu H."/>
        </authorList>
    </citation>
    <scope>NUCLEOTIDE SEQUENCE [LARGE SCALE GENOMIC DNA]</scope>
    <source>
        <strain evidence="5">ATCC 43989 / DSM 5975 / JCM 20966 / LMG 6465 / NBRC 14845 / NCIMB 13405 / ORS 571</strain>
    </source>
</reference>
<feature type="transmembrane region" description="Helical" evidence="2">
    <location>
        <begin position="21"/>
        <end position="41"/>
    </location>
</feature>
<dbReference type="PANTHER" id="PTHR33741:SF5">
    <property type="entry name" value="TRANSMEMBRANE PROTEIN DDB_G0269096-RELATED"/>
    <property type="match status" value="1"/>
</dbReference>
<dbReference type="PANTHER" id="PTHR33741">
    <property type="entry name" value="TRANSMEMBRANE PROTEIN DDB_G0269096-RELATED"/>
    <property type="match status" value="1"/>
</dbReference>
<dbReference type="RefSeq" id="WP_012168677.1">
    <property type="nucleotide sequence ID" value="NC_009937.1"/>
</dbReference>
<dbReference type="CDD" id="cd04600">
    <property type="entry name" value="CBS_pair_HPP_assoc"/>
    <property type="match status" value="1"/>
</dbReference>
<reference evidence="4 5" key="5">
    <citation type="journal article" date="2010" name="Appl. Environ. Microbiol.">
        <title>phrR-like gene praR of Azorhizobium caulinodans ORS571 is essential for symbiosis with Sesbania rostrata and is involved in expression of reb genes.</title>
        <authorList>
            <person name="Akiba N."/>
            <person name="Aono T."/>
            <person name="Toyazaki H."/>
            <person name="Sato S."/>
            <person name="Oyaizu H."/>
        </authorList>
    </citation>
    <scope>NUCLEOTIDE SEQUENCE [LARGE SCALE GENOMIC DNA]</scope>
    <source>
        <strain evidence="5">ATCC 43989 / DSM 5975 / JCM 20966 / LMG 6465 / NBRC 14845 / NCIMB 13405 / ORS 571</strain>
    </source>
</reference>
<dbReference type="Proteomes" id="UP000000270">
    <property type="component" value="Chromosome"/>
</dbReference>
<keyword evidence="2" id="KW-0472">Membrane</keyword>
<dbReference type="Pfam" id="PF04982">
    <property type="entry name" value="TM_HPP"/>
    <property type="match status" value="1"/>
</dbReference>
<feature type="transmembrane region" description="Helical" evidence="2">
    <location>
        <begin position="47"/>
        <end position="65"/>
    </location>
</feature>
<evidence type="ECO:0000313" key="4">
    <source>
        <dbReference type="EMBL" id="BAF86144.1"/>
    </source>
</evidence>
<name>A8IGX2_AZOC5</name>
<dbReference type="HOGENOM" id="CLU_040397_1_1_5"/>
<feature type="domain" description="CBS" evidence="3">
    <location>
        <begin position="239"/>
        <end position="297"/>
    </location>
</feature>
<keyword evidence="2" id="KW-1133">Transmembrane helix</keyword>
<evidence type="ECO:0000259" key="3">
    <source>
        <dbReference type="PROSITE" id="PS51371"/>
    </source>
</evidence>
<gene>
    <name evidence="4" type="ordered locus">AZC_0146</name>
</gene>
<keyword evidence="1" id="KW-0129">CBS domain</keyword>
<evidence type="ECO:0000256" key="2">
    <source>
        <dbReference type="SAM" id="Phobius"/>
    </source>
</evidence>
<reference evidence="4 5" key="1">
    <citation type="journal article" date="2007" name="Appl. Environ. Microbiol.">
        <title>Rhizobial factors required for stem nodule maturation and maintenance in Sesbania rostrata-Azorhizobium caulinodans ORS571 symbiosis.</title>
        <authorList>
            <person name="Suzuki S."/>
            <person name="Aono T."/>
            <person name="Lee KB."/>
            <person name="Suzuki T."/>
            <person name="Liu CT."/>
            <person name="Miwa H."/>
            <person name="Wakao S."/>
            <person name="Iki T."/>
            <person name="Oyaizu H."/>
        </authorList>
    </citation>
    <scope>NUCLEOTIDE SEQUENCE [LARGE SCALE GENOMIC DNA]</scope>
    <source>
        <strain evidence="5">ATCC 43989 / DSM 5975 / JCM 20966 / LMG 6465 / NBRC 14845 / NCIMB 13405 / ORS 571</strain>
    </source>
</reference>
<dbReference type="AlphaFoldDB" id="A8IGX2"/>
<organism evidence="4 5">
    <name type="scientific">Azorhizobium caulinodans (strain ATCC 43989 / DSM 5975 / JCM 20966 / LMG 6465 / NBRC 14845 / NCIMB 13405 / ORS 571)</name>
    <dbReference type="NCBI Taxonomy" id="438753"/>
    <lineage>
        <taxon>Bacteria</taxon>
        <taxon>Pseudomonadati</taxon>
        <taxon>Pseudomonadota</taxon>
        <taxon>Alphaproteobacteria</taxon>
        <taxon>Hyphomicrobiales</taxon>
        <taxon>Xanthobacteraceae</taxon>
        <taxon>Azorhizobium</taxon>
    </lineage>
</organism>
<reference evidence="4 5" key="4">
    <citation type="journal article" date="2009" name="Appl. Environ. Microbiol.">
        <title>Comparative genome-wide transcriptional profiling of Azorhizobium caulinodans ORS571 grown under free-living and symbiotic conditions.</title>
        <authorList>
            <person name="Tsukada S."/>
            <person name="Aono T."/>
            <person name="Akiba N."/>
            <person name="Lee KB."/>
            <person name="Liu CT."/>
            <person name="Toyazaki H."/>
            <person name="Oyaizu H."/>
        </authorList>
    </citation>
    <scope>NUCLEOTIDE SEQUENCE [LARGE SCALE GENOMIC DNA]</scope>
    <source>
        <strain evidence="5">ATCC 43989 / DSM 5975 / JCM 20966 / LMG 6465 / NBRC 14845 / NCIMB 13405 / ORS 571</strain>
    </source>
</reference>
<dbReference type="InterPro" id="IPR046342">
    <property type="entry name" value="CBS_dom_sf"/>
</dbReference>
<keyword evidence="2" id="KW-0812">Transmembrane</keyword>
<reference evidence="4 5" key="6">
    <citation type="journal article" date="2011" name="Appl. Environ. Microbiol.">
        <title>Involvement of the azorhizobial chromosome partition gene (parA) in the onset of bacteroid differentiation during Sesbania rostrata stem nodule development.</title>
        <authorList>
            <person name="Liu CT."/>
            <person name="Lee KB."/>
            <person name="Wang YS."/>
            <person name="Peng MH."/>
            <person name="Lee KT."/>
            <person name="Suzuki S."/>
            <person name="Suzuki T."/>
            <person name="Oyaizu H."/>
        </authorList>
    </citation>
    <scope>NUCLEOTIDE SEQUENCE [LARGE SCALE GENOMIC DNA]</scope>
    <source>
        <strain evidence="5">ATCC 43989 / DSM 5975 / JCM 20966 / LMG 6465 / NBRC 14845 / NCIMB 13405 / ORS 571</strain>
    </source>
</reference>